<name>A0A2T3QMW8_PHODM</name>
<keyword evidence="1" id="KW-0813">Transport</keyword>
<reference evidence="6 7" key="1">
    <citation type="submission" date="2018-06" db="EMBL/GenBank/DDBJ databases">
        <authorList>
            <consortium name="Pathogen Informatics"/>
            <person name="Doyle S."/>
        </authorList>
    </citation>
    <scope>NUCLEOTIDE SEQUENCE [LARGE SCALE GENOMIC DNA]</scope>
    <source>
        <strain evidence="6 7">NCTC11647</strain>
    </source>
</reference>
<dbReference type="InterPro" id="IPR011514">
    <property type="entry name" value="Secretin_N_2"/>
</dbReference>
<keyword evidence="3" id="KW-0998">Cell outer membrane</keyword>
<dbReference type="PANTHER" id="PTHR30332">
    <property type="entry name" value="PROBABLE GENERAL SECRETION PATHWAY PROTEIN D"/>
    <property type="match status" value="1"/>
</dbReference>
<sequence>MRRVAVGLAIASLVGCSTNMGHRDPVEIKQALNQAVNDANNTSLTDLPEGVSADLMPNMDPMSGSSIVPSHVVEKRFQVNARNVEAKAFFTSLVKGTPFNMVIAPNVSGRITLKLKDVTLSEVLKVVSDMYGYEITRADNIIQVFPATLRTEIIPVDYLQLQRRGVSLTSITTGSVSDNDSSNGSSNSNNNNDDNNDSDSNGNNLSSGDSTTTGGTTIETTSKSDFWGQLQKAVQAMIGGAGDGRSVVVSPQASLISVRAYPNELREVKKFLGMSEQRLKRQVILEAKILEVTLNDSYQQGINWGNITRSIGSGGVTIGQPSVVNPVTGLINTLPGGNDISELLGGQTNITITDGNFSAVMRFLSTQGDLNVLSSPRVTAANNQKAVIKVGGDEYFVTNVSSSNVSGDNSTAAPDINLTPFFSGISLDVTPQIDDQGGVLLHVHPAVVDVTDEVKSIELGDKFGTYQLPLAKSSIRESDSIIHAHSGDVVVIGGLMKTSTHDQVSKVPLLGDIPGLGNLFRNINKVQQKTELVILLKPTVVGEQTWKQQLERSQSLLNEWFPENK</sequence>
<dbReference type="RefSeq" id="WP_005303602.1">
    <property type="nucleotide sequence ID" value="NZ_PYOG01000004.1"/>
</dbReference>
<dbReference type="Pfam" id="PF00263">
    <property type="entry name" value="Secretin"/>
    <property type="match status" value="1"/>
</dbReference>
<dbReference type="InterPro" id="IPR050810">
    <property type="entry name" value="Bact_Secretion_Sys_Channel"/>
</dbReference>
<dbReference type="GO" id="GO:0009306">
    <property type="term" value="P:protein secretion"/>
    <property type="evidence" value="ECO:0007669"/>
    <property type="project" value="InterPro"/>
</dbReference>
<protein>
    <submittedName>
        <fullName evidence="6">Pullulanase secretion envelope pulD</fullName>
    </submittedName>
</protein>
<dbReference type="PRINTS" id="PR00811">
    <property type="entry name" value="BCTERIALGSPD"/>
</dbReference>
<evidence type="ECO:0000313" key="7">
    <source>
        <dbReference type="Proteomes" id="UP000251647"/>
    </source>
</evidence>
<dbReference type="InterPro" id="IPR001775">
    <property type="entry name" value="GspD/PilQ"/>
</dbReference>
<evidence type="ECO:0000259" key="5">
    <source>
        <dbReference type="SMART" id="SM00965"/>
    </source>
</evidence>
<feature type="domain" description="Secretin/TonB short N-terminal" evidence="5">
    <location>
        <begin position="99"/>
        <end position="147"/>
    </location>
</feature>
<dbReference type="Pfam" id="PF07655">
    <property type="entry name" value="Secretin_N_2"/>
    <property type="match status" value="1"/>
</dbReference>
<dbReference type="SMART" id="SM00965">
    <property type="entry name" value="STN"/>
    <property type="match status" value="1"/>
</dbReference>
<dbReference type="InterPro" id="IPR013358">
    <property type="entry name" value="Pilus_biogenesis_MshL"/>
</dbReference>
<evidence type="ECO:0000256" key="3">
    <source>
        <dbReference type="ARBA" id="ARBA00023237"/>
    </source>
</evidence>
<dbReference type="GO" id="GO:0009297">
    <property type="term" value="P:pilus assembly"/>
    <property type="evidence" value="ECO:0007669"/>
    <property type="project" value="InterPro"/>
</dbReference>
<dbReference type="NCBIfam" id="TIGR02519">
    <property type="entry name" value="pilus_MshL"/>
    <property type="match status" value="1"/>
</dbReference>
<dbReference type="PANTHER" id="PTHR30332:SF17">
    <property type="entry name" value="TYPE IV PILIATION SYSTEM PROTEIN DR_0774-RELATED"/>
    <property type="match status" value="1"/>
</dbReference>
<feature type="compositionally biased region" description="Low complexity" evidence="4">
    <location>
        <begin position="172"/>
        <end position="217"/>
    </location>
</feature>
<accession>A0A2T3QMW8</accession>
<dbReference type="GO" id="GO:0015627">
    <property type="term" value="C:type II protein secretion system complex"/>
    <property type="evidence" value="ECO:0007669"/>
    <property type="project" value="TreeGrafter"/>
</dbReference>
<dbReference type="InterPro" id="IPR011662">
    <property type="entry name" value="Secretin/TonB_short_N"/>
</dbReference>
<feature type="region of interest" description="Disordered" evidence="4">
    <location>
        <begin position="171"/>
        <end position="220"/>
    </location>
</feature>
<evidence type="ECO:0000313" key="6">
    <source>
        <dbReference type="EMBL" id="SPY29368.1"/>
    </source>
</evidence>
<dbReference type="InterPro" id="IPR004846">
    <property type="entry name" value="T2SS/T3SS_dom"/>
</dbReference>
<dbReference type="Gene3D" id="3.30.1370.130">
    <property type="match status" value="1"/>
</dbReference>
<dbReference type="EMBL" id="UATL01000001">
    <property type="protein sequence ID" value="SPY29368.1"/>
    <property type="molecule type" value="Genomic_DNA"/>
</dbReference>
<dbReference type="Proteomes" id="UP000251647">
    <property type="component" value="Unassembled WGS sequence"/>
</dbReference>
<dbReference type="OrthoDB" id="9775455at2"/>
<evidence type="ECO:0000256" key="1">
    <source>
        <dbReference type="ARBA" id="ARBA00022448"/>
    </source>
</evidence>
<dbReference type="PROSITE" id="PS51257">
    <property type="entry name" value="PROKAR_LIPOPROTEIN"/>
    <property type="match status" value="1"/>
</dbReference>
<dbReference type="AlphaFoldDB" id="A0A2T3QMW8"/>
<evidence type="ECO:0000256" key="4">
    <source>
        <dbReference type="SAM" id="MobiDB-lite"/>
    </source>
</evidence>
<proteinExistence type="predicted"/>
<evidence type="ECO:0000256" key="2">
    <source>
        <dbReference type="ARBA" id="ARBA00023136"/>
    </source>
</evidence>
<gene>
    <name evidence="6" type="primary">pulD_1</name>
    <name evidence="6" type="ORF">NCTC11647_02568</name>
</gene>
<organism evidence="6 7">
    <name type="scientific">Photobacterium damselae</name>
    <dbReference type="NCBI Taxonomy" id="38293"/>
    <lineage>
        <taxon>Bacteria</taxon>
        <taxon>Pseudomonadati</taxon>
        <taxon>Pseudomonadota</taxon>
        <taxon>Gammaproteobacteria</taxon>
        <taxon>Vibrionales</taxon>
        <taxon>Vibrionaceae</taxon>
        <taxon>Photobacterium</taxon>
    </lineage>
</organism>
<keyword evidence="2" id="KW-0472">Membrane</keyword>
<dbReference type="GO" id="GO:0019867">
    <property type="term" value="C:outer membrane"/>
    <property type="evidence" value="ECO:0007669"/>
    <property type="project" value="InterPro"/>
</dbReference>